<dbReference type="RefSeq" id="WP_067505135.1">
    <property type="nucleotide sequence ID" value="NZ_QNRE01000011.1"/>
</dbReference>
<protein>
    <submittedName>
        <fullName evidence="1">Uncharacterized protein</fullName>
    </submittedName>
</protein>
<dbReference type="OrthoDB" id="4571671at2"/>
<evidence type="ECO:0000313" key="1">
    <source>
        <dbReference type="EMBL" id="RBO87558.1"/>
    </source>
</evidence>
<dbReference type="AlphaFoldDB" id="A0A366DE75"/>
<dbReference type="EMBL" id="QNRE01000011">
    <property type="protein sequence ID" value="RBO87558.1"/>
    <property type="molecule type" value="Genomic_DNA"/>
</dbReference>
<dbReference type="Proteomes" id="UP000252586">
    <property type="component" value="Unassembled WGS sequence"/>
</dbReference>
<gene>
    <name evidence="1" type="ORF">DFR74_111265</name>
</gene>
<comment type="caution">
    <text evidence="1">The sequence shown here is derived from an EMBL/GenBank/DDBJ whole genome shotgun (WGS) entry which is preliminary data.</text>
</comment>
<name>A0A366DE75_9NOCA</name>
<accession>A0A366DE75</accession>
<dbReference type="STRING" id="1210090.GCA_001613185_01398"/>
<organism evidence="1 2">
    <name type="scientific">Nocardia puris</name>
    <dbReference type="NCBI Taxonomy" id="208602"/>
    <lineage>
        <taxon>Bacteria</taxon>
        <taxon>Bacillati</taxon>
        <taxon>Actinomycetota</taxon>
        <taxon>Actinomycetes</taxon>
        <taxon>Mycobacteriales</taxon>
        <taxon>Nocardiaceae</taxon>
        <taxon>Nocardia</taxon>
    </lineage>
</organism>
<proteinExistence type="predicted"/>
<evidence type="ECO:0000313" key="2">
    <source>
        <dbReference type="Proteomes" id="UP000252586"/>
    </source>
</evidence>
<sequence length="94" mass="10211">MSAADQHRAAAENYLRRGYEEDADFAELLVSMANASALLAIEARLGELVDQQRIGNALAGTGRMGVFNSDSEILPARRAVRRLLGLDPAEPKEE</sequence>
<reference evidence="1 2" key="1">
    <citation type="submission" date="2018-06" db="EMBL/GenBank/DDBJ databases">
        <title>Genomic Encyclopedia of Type Strains, Phase IV (KMG-IV): sequencing the most valuable type-strain genomes for metagenomic binning, comparative biology and taxonomic classification.</title>
        <authorList>
            <person name="Goeker M."/>
        </authorList>
    </citation>
    <scope>NUCLEOTIDE SEQUENCE [LARGE SCALE GENOMIC DNA]</scope>
    <source>
        <strain evidence="1 2">DSM 44599</strain>
    </source>
</reference>
<keyword evidence="2" id="KW-1185">Reference proteome</keyword>